<gene>
    <name evidence="9" type="ORF">DES32_1314</name>
</gene>
<feature type="domain" description="Metallo-beta-lactamase" evidence="8">
    <location>
        <begin position="20"/>
        <end position="219"/>
    </location>
</feature>
<keyword evidence="7" id="KW-0812">Transmembrane</keyword>
<dbReference type="GO" id="GO:0003723">
    <property type="term" value="F:RNA binding"/>
    <property type="evidence" value="ECO:0007669"/>
    <property type="project" value="UniProtKB-KW"/>
</dbReference>
<reference evidence="9 10" key="1">
    <citation type="submission" date="2018-08" db="EMBL/GenBank/DDBJ databases">
        <title>Genomic Encyclopedia of Type Strains, Phase IV (KMG-IV): sequencing the most valuable type-strain genomes for metagenomic binning, comparative biology and taxonomic classification.</title>
        <authorList>
            <person name="Goeker M."/>
        </authorList>
    </citation>
    <scope>NUCLEOTIDE SEQUENCE [LARGE SCALE GENOMIC DNA]</scope>
    <source>
        <strain evidence="9 10">BW863</strain>
    </source>
</reference>
<dbReference type="Gene3D" id="3.10.20.580">
    <property type="match status" value="1"/>
</dbReference>
<dbReference type="AlphaFoldDB" id="A0A3D9YYG1"/>
<dbReference type="InterPro" id="IPR036866">
    <property type="entry name" value="RibonucZ/Hydroxyglut_hydro"/>
</dbReference>
<dbReference type="Pfam" id="PF07521">
    <property type="entry name" value="RMMBL"/>
    <property type="match status" value="1"/>
</dbReference>
<feature type="transmembrane region" description="Helical" evidence="7">
    <location>
        <begin position="6"/>
        <end position="28"/>
    </location>
</feature>
<dbReference type="PANTHER" id="PTHR43694:SF1">
    <property type="entry name" value="RIBONUCLEASE J"/>
    <property type="match status" value="1"/>
</dbReference>
<keyword evidence="7" id="KW-0472">Membrane</keyword>
<dbReference type="Gene3D" id="3.40.50.10710">
    <property type="entry name" value="Metallo-hydrolase/oxidoreductase"/>
    <property type="match status" value="1"/>
</dbReference>
<evidence type="ECO:0000313" key="9">
    <source>
        <dbReference type="EMBL" id="REF87687.1"/>
    </source>
</evidence>
<dbReference type="InterPro" id="IPR042173">
    <property type="entry name" value="RNase_J_2"/>
</dbReference>
<dbReference type="OrthoDB" id="9770211at2"/>
<dbReference type="Gene3D" id="3.60.15.10">
    <property type="entry name" value="Ribonuclease Z/Hydroxyacylglutathione hydrolase-like"/>
    <property type="match status" value="1"/>
</dbReference>
<keyword evidence="4" id="KW-0862">Zinc</keyword>
<keyword evidence="2" id="KW-0479">Metal-binding</keyword>
<evidence type="ECO:0000313" key="10">
    <source>
        <dbReference type="Proteomes" id="UP000256900"/>
    </source>
</evidence>
<evidence type="ECO:0000256" key="6">
    <source>
        <dbReference type="ARBA" id="ARBA00022884"/>
    </source>
</evidence>
<keyword evidence="1" id="KW-0540">Nuclease</keyword>
<dbReference type="PANTHER" id="PTHR43694">
    <property type="entry name" value="RIBONUCLEASE J"/>
    <property type="match status" value="1"/>
</dbReference>
<dbReference type="InterPro" id="IPR001279">
    <property type="entry name" value="Metallo-B-lactamas"/>
</dbReference>
<dbReference type="EMBL" id="QUMO01000002">
    <property type="protein sequence ID" value="REF87687.1"/>
    <property type="molecule type" value="Genomic_DNA"/>
</dbReference>
<dbReference type="Proteomes" id="UP000256900">
    <property type="component" value="Unassembled WGS sequence"/>
</dbReference>
<protein>
    <submittedName>
        <fullName evidence="9">Ribonuclease J</fullName>
    </submittedName>
</protein>
<dbReference type="InterPro" id="IPR055132">
    <property type="entry name" value="RNase_J_b_CASP"/>
</dbReference>
<evidence type="ECO:0000256" key="4">
    <source>
        <dbReference type="ARBA" id="ARBA00022833"/>
    </source>
</evidence>
<dbReference type="Pfam" id="PF22505">
    <property type="entry name" value="RNase_J_b_CASP"/>
    <property type="match status" value="1"/>
</dbReference>
<proteinExistence type="predicted"/>
<evidence type="ECO:0000259" key="8">
    <source>
        <dbReference type="SMART" id="SM00849"/>
    </source>
</evidence>
<keyword evidence="7" id="KW-1133">Transmembrane helix</keyword>
<keyword evidence="10" id="KW-1185">Reference proteome</keyword>
<dbReference type="GO" id="GO:0046872">
    <property type="term" value="F:metal ion binding"/>
    <property type="evidence" value="ECO:0007669"/>
    <property type="project" value="UniProtKB-KW"/>
</dbReference>
<dbReference type="InterPro" id="IPR011108">
    <property type="entry name" value="RMMBL"/>
</dbReference>
<dbReference type="InterPro" id="IPR041636">
    <property type="entry name" value="RNase_J_C"/>
</dbReference>
<keyword evidence="6" id="KW-0694">RNA-binding</keyword>
<keyword evidence="5" id="KW-0269">Exonuclease</keyword>
<dbReference type="SMART" id="SM00849">
    <property type="entry name" value="Lactamase_B"/>
    <property type="match status" value="1"/>
</dbReference>
<dbReference type="Pfam" id="PF00753">
    <property type="entry name" value="Lactamase_B"/>
    <property type="match status" value="1"/>
</dbReference>
<evidence type="ECO:0000256" key="5">
    <source>
        <dbReference type="ARBA" id="ARBA00022839"/>
    </source>
</evidence>
<comment type="caution">
    <text evidence="9">The sequence shown here is derived from an EMBL/GenBank/DDBJ whole genome shotgun (WGS) entry which is preliminary data.</text>
</comment>
<dbReference type="RefSeq" id="WP_115835861.1">
    <property type="nucleotide sequence ID" value="NZ_CP025086.1"/>
</dbReference>
<name>A0A3D9YYG1_9HYPH</name>
<dbReference type="SUPFAM" id="SSF56281">
    <property type="entry name" value="Metallo-hydrolase/oxidoreductase"/>
    <property type="match status" value="1"/>
</dbReference>
<evidence type="ECO:0000256" key="2">
    <source>
        <dbReference type="ARBA" id="ARBA00022723"/>
    </source>
</evidence>
<sequence length="556" mass="59189">MDGADSELVFVALGGLGEIGMNVALYGIGPRRKRKWLMVDCGLAFADPEKAGIEIILPDLAFVEKIKRDLVGLVITHAHEDHIGAVADLWPRFRCPLFATPFAAALLAARLEGLANAPEINVSTVKQGGRLKLDPFDVEFISMAHSIPESCALAIRTPHGTVLHTGDWKIDPEPGLGLPTDSARLTEIGDEGVLALVCDSTNILREGVSPSEADVALALRDVIGEARGRVVVTTFASNVARIRAVALAAKAAGRKVVLLGRAMERVVNVARESGFLEGVDPFLSGESYSSLRREEMVLLATGSQGESRAAMARIALDDHPIAKLSPGDTVIFSSRTIPGNEREVGRIINNLVKQGIEVITDRAGLVHASGHPRRGEVAQLYGWVRPKIVVPAHGEELHLAEHALFAAERGIETVVKARNGDVVLLAPGDPAIVDEVPHGQLARDGSILLPLESEPVRARQRLAFAGVVTIALAIDRKGEMAGVPDVALTGLPEKTEAGVSLDEIVDAAVFQTFDSLPRPKRRDADVVSGAVEKAVRAAVGVVWGKKPTVNVLVIEI</sequence>
<dbReference type="Pfam" id="PF17770">
    <property type="entry name" value="RNase_J_C"/>
    <property type="match status" value="1"/>
</dbReference>
<keyword evidence="3" id="KW-0378">Hydrolase</keyword>
<evidence type="ECO:0000256" key="3">
    <source>
        <dbReference type="ARBA" id="ARBA00022801"/>
    </source>
</evidence>
<dbReference type="GO" id="GO:0004527">
    <property type="term" value="F:exonuclease activity"/>
    <property type="evidence" value="ECO:0007669"/>
    <property type="project" value="UniProtKB-KW"/>
</dbReference>
<organism evidence="9 10">
    <name type="scientific">Methylovirgula ligni</name>
    <dbReference type="NCBI Taxonomy" id="569860"/>
    <lineage>
        <taxon>Bacteria</taxon>
        <taxon>Pseudomonadati</taxon>
        <taxon>Pseudomonadota</taxon>
        <taxon>Alphaproteobacteria</taxon>
        <taxon>Hyphomicrobiales</taxon>
        <taxon>Beijerinckiaceae</taxon>
        <taxon>Methylovirgula</taxon>
    </lineage>
</organism>
<evidence type="ECO:0000256" key="1">
    <source>
        <dbReference type="ARBA" id="ARBA00022722"/>
    </source>
</evidence>
<evidence type="ECO:0000256" key="7">
    <source>
        <dbReference type="SAM" id="Phobius"/>
    </source>
</evidence>
<accession>A0A3D9YYG1</accession>
<dbReference type="CDD" id="cd07714">
    <property type="entry name" value="RNaseJ_MBL-fold"/>
    <property type="match status" value="1"/>
</dbReference>